<evidence type="ECO:0000313" key="4">
    <source>
        <dbReference type="Proteomes" id="UP001497525"/>
    </source>
</evidence>
<feature type="region of interest" description="Disordered" evidence="1">
    <location>
        <begin position="384"/>
        <end position="422"/>
    </location>
</feature>
<feature type="transmembrane region" description="Helical" evidence="2">
    <location>
        <begin position="316"/>
        <end position="333"/>
    </location>
</feature>
<feature type="transmembrane region" description="Helical" evidence="2">
    <location>
        <begin position="274"/>
        <end position="295"/>
    </location>
</feature>
<dbReference type="EMBL" id="CAXLJL010000933">
    <property type="protein sequence ID" value="CAL5141684.1"/>
    <property type="molecule type" value="Genomic_DNA"/>
</dbReference>
<dbReference type="PANTHER" id="PTHR13146">
    <property type="match status" value="1"/>
</dbReference>
<protein>
    <recommendedName>
        <fullName evidence="5">Solute carrier family 35 member F6</fullName>
    </recommendedName>
</protein>
<dbReference type="AlphaFoldDB" id="A0AAV2U188"/>
<feature type="transmembrane region" description="Helical" evidence="2">
    <location>
        <begin position="339"/>
        <end position="359"/>
    </location>
</feature>
<feature type="transmembrane region" description="Helical" evidence="2">
    <location>
        <begin position="105"/>
        <end position="131"/>
    </location>
</feature>
<feature type="transmembrane region" description="Helical" evidence="2">
    <location>
        <begin position="195"/>
        <end position="214"/>
    </location>
</feature>
<sequence length="422" mass="46641">MASRTKTAILVSGMLVSGTINTISKKLQLDCRAAGYFNHTANNTRTVHEFSKPWFQSLLMFLGEFVCFFIFLGVRAHKKRRMIRDGTYVEPAPGEKPAGMVYKPVFHWIFVLPAALDLIGSSVASIGLLFIDASIWQMLRGSLIVFAGLLSICILKRRLYGFHWTGIVLTVIGLAVVGTKSVFSGHLKHSSAEAALGVALVLLGSFISTLQMIVEEIFLKKHGFHPLQTVGMEGFYGTVLMIVIALPVVHFIPGNDLNGSYENQLDALYQLGDNALILVISIVFIFSIALFNYTGLSITRYLTTVHRTLVDALRTAFIWIIDVILFYAAGSQYGEPFNYAWDLIQIDGFALLVIGTLIYNEIMSLKFIPACVPHEEESIEDQEIAAADDSLGNKTEPNSDEEEEVVEDDEDGGDETKKILGD</sequence>
<dbReference type="PANTHER" id="PTHR13146:SF0">
    <property type="entry name" value="SOLUTE CARRIER FAMILY 35 MEMBER F6"/>
    <property type="match status" value="1"/>
</dbReference>
<feature type="compositionally biased region" description="Acidic residues" evidence="1">
    <location>
        <begin position="398"/>
        <end position="413"/>
    </location>
</feature>
<feature type="transmembrane region" description="Helical" evidence="2">
    <location>
        <begin position="54"/>
        <end position="74"/>
    </location>
</feature>
<evidence type="ECO:0000313" key="3">
    <source>
        <dbReference type="EMBL" id="CAL5141684.1"/>
    </source>
</evidence>
<keyword evidence="2" id="KW-1133">Transmembrane helix</keyword>
<accession>A0AAV2U188</accession>
<dbReference type="SUPFAM" id="SSF103481">
    <property type="entry name" value="Multidrug resistance efflux transporter EmrE"/>
    <property type="match status" value="1"/>
</dbReference>
<evidence type="ECO:0008006" key="5">
    <source>
        <dbReference type="Google" id="ProtNLM"/>
    </source>
</evidence>
<feature type="transmembrane region" description="Helical" evidence="2">
    <location>
        <begin position="137"/>
        <end position="155"/>
    </location>
</feature>
<dbReference type="InterPro" id="IPR037185">
    <property type="entry name" value="EmrE-like"/>
</dbReference>
<dbReference type="Proteomes" id="UP001497525">
    <property type="component" value="Unassembled WGS sequence"/>
</dbReference>
<evidence type="ECO:0000256" key="2">
    <source>
        <dbReference type="SAM" id="Phobius"/>
    </source>
</evidence>
<feature type="transmembrane region" description="Helical" evidence="2">
    <location>
        <begin position="162"/>
        <end position="183"/>
    </location>
</feature>
<evidence type="ECO:0000256" key="1">
    <source>
        <dbReference type="SAM" id="MobiDB-lite"/>
    </source>
</evidence>
<gene>
    <name evidence="3" type="ORF">CDAUBV1_LOCUS17010</name>
</gene>
<keyword evidence="2" id="KW-0472">Membrane</keyword>
<proteinExistence type="predicted"/>
<keyword evidence="2" id="KW-0812">Transmembrane</keyword>
<dbReference type="GO" id="GO:0016020">
    <property type="term" value="C:membrane"/>
    <property type="evidence" value="ECO:0007669"/>
    <property type="project" value="TreeGrafter"/>
</dbReference>
<organism evidence="3 4">
    <name type="scientific">Calicophoron daubneyi</name>
    <name type="common">Rumen fluke</name>
    <name type="synonym">Paramphistomum daubneyi</name>
    <dbReference type="NCBI Taxonomy" id="300641"/>
    <lineage>
        <taxon>Eukaryota</taxon>
        <taxon>Metazoa</taxon>
        <taxon>Spiralia</taxon>
        <taxon>Lophotrochozoa</taxon>
        <taxon>Platyhelminthes</taxon>
        <taxon>Trematoda</taxon>
        <taxon>Digenea</taxon>
        <taxon>Plagiorchiida</taxon>
        <taxon>Pronocephalata</taxon>
        <taxon>Paramphistomoidea</taxon>
        <taxon>Paramphistomidae</taxon>
        <taxon>Calicophoron</taxon>
    </lineage>
</organism>
<feature type="transmembrane region" description="Helical" evidence="2">
    <location>
        <begin position="235"/>
        <end position="254"/>
    </location>
</feature>
<name>A0AAV2U188_CALDB</name>
<comment type="caution">
    <text evidence="3">The sequence shown here is derived from an EMBL/GenBank/DDBJ whole genome shotgun (WGS) entry which is preliminary data.</text>
</comment>
<reference evidence="3" key="1">
    <citation type="submission" date="2024-06" db="EMBL/GenBank/DDBJ databases">
        <authorList>
            <person name="Liu X."/>
            <person name="Lenzi L."/>
            <person name="Haldenby T S."/>
            <person name="Uol C."/>
        </authorList>
    </citation>
    <scope>NUCLEOTIDE SEQUENCE</scope>
</reference>